<dbReference type="EMBL" id="JAIRBB010000022">
    <property type="protein sequence ID" value="MCG2432126.1"/>
    <property type="molecule type" value="Genomic_DNA"/>
</dbReference>
<comment type="caution">
    <text evidence="2">The sequence shown here is derived from an EMBL/GenBank/DDBJ whole genome shotgun (WGS) entry which is preliminary data.</text>
</comment>
<dbReference type="AlphaFoldDB" id="A0A9X1R0J0"/>
<keyword evidence="1" id="KW-1133">Transmembrane helix</keyword>
<organism evidence="2 3">
    <name type="scientific">Aequorivita xiaoshiensis</name>
    <dbReference type="NCBI Taxonomy" id="2874476"/>
    <lineage>
        <taxon>Bacteria</taxon>
        <taxon>Pseudomonadati</taxon>
        <taxon>Bacteroidota</taxon>
        <taxon>Flavobacteriia</taxon>
        <taxon>Flavobacteriales</taxon>
        <taxon>Flavobacteriaceae</taxon>
        <taxon>Aequorivita</taxon>
    </lineage>
</organism>
<keyword evidence="3" id="KW-1185">Reference proteome</keyword>
<proteinExistence type="predicted"/>
<dbReference type="Proteomes" id="UP001139462">
    <property type="component" value="Unassembled WGS sequence"/>
</dbReference>
<dbReference type="RefSeq" id="WP_237609194.1">
    <property type="nucleotide sequence ID" value="NZ_JAIRBB010000022.1"/>
</dbReference>
<evidence type="ECO:0000256" key="1">
    <source>
        <dbReference type="SAM" id="Phobius"/>
    </source>
</evidence>
<accession>A0A9X1R0J0</accession>
<keyword evidence="1" id="KW-0472">Membrane</keyword>
<reference evidence="2" key="1">
    <citation type="submission" date="2021-09" db="EMBL/GenBank/DDBJ databases">
        <title>Genome of Aequorivita sp. strain F64183.</title>
        <authorList>
            <person name="Wang Y."/>
        </authorList>
    </citation>
    <scope>NUCLEOTIDE SEQUENCE</scope>
    <source>
        <strain evidence="2">F64183</strain>
    </source>
</reference>
<evidence type="ECO:0000313" key="2">
    <source>
        <dbReference type="EMBL" id="MCG2432126.1"/>
    </source>
</evidence>
<gene>
    <name evidence="2" type="ORF">K8344_13445</name>
</gene>
<feature type="transmembrane region" description="Helical" evidence="1">
    <location>
        <begin position="69"/>
        <end position="87"/>
    </location>
</feature>
<protein>
    <submittedName>
        <fullName evidence="2">Uncharacterized protein</fullName>
    </submittedName>
</protein>
<evidence type="ECO:0000313" key="3">
    <source>
        <dbReference type="Proteomes" id="UP001139462"/>
    </source>
</evidence>
<name>A0A9X1R0J0_9FLAO</name>
<keyword evidence="1" id="KW-0812">Transmembrane</keyword>
<sequence>MNVRTKYTLLILGTSAFGLLIYNRYNAIAEVSIIPELEYSKIFFGIGILSIGLYYFLKKWRKVLPKIMIGAFGICLALNLYIVVQIYESVQIQKRLTEYSELETCGEMEKRFASDLKNGEIKYFQFGFGYDMELDKTLKKKYGIETFGMGCTIYSEMICYNELVNTYLKEKHNDEIIDY</sequence>
<feature type="transmembrane region" description="Helical" evidence="1">
    <location>
        <begin position="39"/>
        <end position="57"/>
    </location>
</feature>